<gene>
    <name evidence="1" type="ORF">AB4874_08575</name>
</gene>
<comment type="caution">
    <text evidence="1">The sequence shown here is derived from an EMBL/GenBank/DDBJ whole genome shotgun (WGS) entry which is preliminary data.</text>
</comment>
<keyword evidence="2" id="KW-1185">Reference proteome</keyword>
<proteinExistence type="predicted"/>
<dbReference type="SUPFAM" id="SSF53800">
    <property type="entry name" value="Chelatase"/>
    <property type="match status" value="1"/>
</dbReference>
<organism evidence="1 2">
    <name type="scientific">Thioclava arctica</name>
    <dbReference type="NCBI Taxonomy" id="3238301"/>
    <lineage>
        <taxon>Bacteria</taxon>
        <taxon>Pseudomonadati</taxon>
        <taxon>Pseudomonadota</taxon>
        <taxon>Alphaproteobacteria</taxon>
        <taxon>Rhodobacterales</taxon>
        <taxon>Paracoccaceae</taxon>
        <taxon>Thioclava</taxon>
    </lineage>
</organism>
<dbReference type="InterPro" id="IPR050963">
    <property type="entry name" value="Sirohydro_Cobaltochel/CbiX"/>
</dbReference>
<dbReference type="PANTHER" id="PTHR33542:SF3">
    <property type="entry name" value="SIROHYDROCHLORIN FERROCHELATASE, CHLOROPLASTIC"/>
    <property type="match status" value="1"/>
</dbReference>
<protein>
    <submittedName>
        <fullName evidence="1">Cobalamin biosynthesis protein CbiX</fullName>
    </submittedName>
</protein>
<evidence type="ECO:0000313" key="1">
    <source>
        <dbReference type="EMBL" id="MEX1661705.1"/>
    </source>
</evidence>
<dbReference type="EMBL" id="JBFRYC010000004">
    <property type="protein sequence ID" value="MEX1661705.1"/>
    <property type="molecule type" value="Genomic_DNA"/>
</dbReference>
<dbReference type="PANTHER" id="PTHR33542">
    <property type="entry name" value="SIROHYDROCHLORIN FERROCHELATASE, CHLOROPLASTIC"/>
    <property type="match status" value="1"/>
</dbReference>
<evidence type="ECO:0000313" key="2">
    <source>
        <dbReference type="Proteomes" id="UP001557465"/>
    </source>
</evidence>
<dbReference type="CDD" id="cd03416">
    <property type="entry name" value="CbiX_SirB_N"/>
    <property type="match status" value="1"/>
</dbReference>
<accession>A0ABV3TKA7</accession>
<dbReference type="RefSeq" id="WP_368391683.1">
    <property type="nucleotide sequence ID" value="NZ_JBFRYC010000004.1"/>
</dbReference>
<sequence length="249" mass="26550">MFGTSSQSRMAPVTAPGLLIVAHGSPSEPEPQEEALRALGRAVGEHLPGWRVEGTTLAAEGCFEAAVARLGRPVVYPFFMSEGWFTGRFLAGKTSELGLEQLAPFGVDPALLACAAARLMATLQSQGWASRDTALLLAAHGSARSKTSADAPRAFAEKLAQAIGFRSVTTGFVEQPPYLTDAARDLDQAMCLAFFALRSGHVEGDLPEAFRAAGFGGPVLPPFIEWNEVPKLIAQGTLRQIDQQKETIR</sequence>
<dbReference type="Proteomes" id="UP001557465">
    <property type="component" value="Unassembled WGS sequence"/>
</dbReference>
<dbReference type="Gene3D" id="3.40.50.1400">
    <property type="match status" value="2"/>
</dbReference>
<name>A0ABV3TKA7_9RHOB</name>
<reference evidence="1 2" key="1">
    <citation type="journal article" date="2011" name="Int. J. Syst. Evol. Microbiol.">
        <title>Zhongshania antarctica gen. nov., sp. nov. and Zhongshania guokunii sp. nov., gammaproteobacteria respectively isolated from coastal attached (fast) ice and surface seawater of the Antarctic.</title>
        <authorList>
            <person name="Li H.J."/>
            <person name="Zhang X.Y."/>
            <person name="Chen C.X."/>
            <person name="Zhang Y.J."/>
            <person name="Gao Z.M."/>
            <person name="Yu Y."/>
            <person name="Chen X.L."/>
            <person name="Chen B."/>
            <person name="Zhang Y.Z."/>
        </authorList>
    </citation>
    <scope>NUCLEOTIDE SEQUENCE [LARGE SCALE GENOMIC DNA]</scope>
    <source>
        <strain evidence="1 2">15-R06ZXC-3</strain>
    </source>
</reference>